<protein>
    <submittedName>
        <fullName evidence="1">Uncharacterized protein</fullName>
    </submittedName>
</protein>
<accession>A0A2P6Q3V2</accession>
<evidence type="ECO:0000313" key="2">
    <source>
        <dbReference type="Proteomes" id="UP000238479"/>
    </source>
</evidence>
<dbReference type="EMBL" id="PDCK01000043">
    <property type="protein sequence ID" value="PRQ28867.1"/>
    <property type="molecule type" value="Genomic_DNA"/>
</dbReference>
<dbReference type="Gramene" id="PRQ28867">
    <property type="protein sequence ID" value="PRQ28867"/>
    <property type="gene ID" value="RchiOBHm_Chr5g0007641"/>
</dbReference>
<sequence length="112" mass="13287">MNGFEFSRTLSREQFAQLLMLIWAIWKNRNSKLWESACQHLSEVVLLTMRWFKEFTKANNSALTQKRGVERWSDWSPLELSWVKYNGDAAFILRILEEELVVLWLALVLVPL</sequence>
<evidence type="ECO:0000313" key="1">
    <source>
        <dbReference type="EMBL" id="PRQ28867.1"/>
    </source>
</evidence>
<dbReference type="AlphaFoldDB" id="A0A2P6Q3V2"/>
<organism evidence="1 2">
    <name type="scientific">Rosa chinensis</name>
    <name type="common">China rose</name>
    <dbReference type="NCBI Taxonomy" id="74649"/>
    <lineage>
        <taxon>Eukaryota</taxon>
        <taxon>Viridiplantae</taxon>
        <taxon>Streptophyta</taxon>
        <taxon>Embryophyta</taxon>
        <taxon>Tracheophyta</taxon>
        <taxon>Spermatophyta</taxon>
        <taxon>Magnoliopsida</taxon>
        <taxon>eudicotyledons</taxon>
        <taxon>Gunneridae</taxon>
        <taxon>Pentapetalae</taxon>
        <taxon>rosids</taxon>
        <taxon>fabids</taxon>
        <taxon>Rosales</taxon>
        <taxon>Rosaceae</taxon>
        <taxon>Rosoideae</taxon>
        <taxon>Rosoideae incertae sedis</taxon>
        <taxon>Rosa</taxon>
    </lineage>
</organism>
<reference evidence="1 2" key="1">
    <citation type="journal article" date="2018" name="Nat. Genet.">
        <title>The Rosa genome provides new insights in the design of modern roses.</title>
        <authorList>
            <person name="Bendahmane M."/>
        </authorList>
    </citation>
    <scope>NUCLEOTIDE SEQUENCE [LARGE SCALE GENOMIC DNA]</scope>
    <source>
        <strain evidence="2">cv. Old Blush</strain>
    </source>
</reference>
<proteinExistence type="predicted"/>
<name>A0A2P6Q3V2_ROSCH</name>
<gene>
    <name evidence="1" type="ORF">RchiOBHm_Chr5g0007641</name>
</gene>
<keyword evidence="2" id="KW-1185">Reference proteome</keyword>
<comment type="caution">
    <text evidence="1">The sequence shown here is derived from an EMBL/GenBank/DDBJ whole genome shotgun (WGS) entry which is preliminary data.</text>
</comment>
<dbReference type="Proteomes" id="UP000238479">
    <property type="component" value="Chromosome 5"/>
</dbReference>